<evidence type="ECO:0000256" key="8">
    <source>
        <dbReference type="PROSITE-ProRule" id="PRU00071"/>
    </source>
</evidence>
<dbReference type="AlphaFoldDB" id="A0A251RA28"/>
<keyword evidence="2 8" id="KW-0863">Zinc-finger</keyword>
<comment type="subcellular location">
    <subcellularLocation>
        <location evidence="8 9">Nucleus</location>
    </subcellularLocation>
</comment>
<evidence type="ECO:0000256" key="5">
    <source>
        <dbReference type="ARBA" id="ARBA00023125"/>
    </source>
</evidence>
<dbReference type="PANTHER" id="PTHR31992:SF312">
    <property type="entry name" value="DOF ZINC FINGER PROTEIN DOF1.6"/>
    <property type="match status" value="1"/>
</dbReference>
<dbReference type="InterPro" id="IPR045174">
    <property type="entry name" value="Dof"/>
</dbReference>
<reference evidence="12 13" key="1">
    <citation type="journal article" date="2013" name="Nat. Genet.">
        <title>The high-quality draft genome of peach (Prunus persica) identifies unique patterns of genetic diversity, domestication and genome evolution.</title>
        <authorList>
            <consortium name="International Peach Genome Initiative"/>
            <person name="Verde I."/>
            <person name="Abbott A.G."/>
            <person name="Scalabrin S."/>
            <person name="Jung S."/>
            <person name="Shu S."/>
            <person name="Marroni F."/>
            <person name="Zhebentyayeva T."/>
            <person name="Dettori M.T."/>
            <person name="Grimwood J."/>
            <person name="Cattonaro F."/>
            <person name="Zuccolo A."/>
            <person name="Rossini L."/>
            <person name="Jenkins J."/>
            <person name="Vendramin E."/>
            <person name="Meisel L.A."/>
            <person name="Decroocq V."/>
            <person name="Sosinski B."/>
            <person name="Prochnik S."/>
            <person name="Mitros T."/>
            <person name="Policriti A."/>
            <person name="Cipriani G."/>
            <person name="Dondini L."/>
            <person name="Ficklin S."/>
            <person name="Goodstein D.M."/>
            <person name="Xuan P."/>
            <person name="Del Fabbro C."/>
            <person name="Aramini V."/>
            <person name="Copetti D."/>
            <person name="Gonzalez S."/>
            <person name="Horner D.S."/>
            <person name="Falchi R."/>
            <person name="Lucas S."/>
            <person name="Mica E."/>
            <person name="Maldonado J."/>
            <person name="Lazzari B."/>
            <person name="Bielenberg D."/>
            <person name="Pirona R."/>
            <person name="Miculan M."/>
            <person name="Barakat A."/>
            <person name="Testolin R."/>
            <person name="Stella A."/>
            <person name="Tartarini S."/>
            <person name="Tonutti P."/>
            <person name="Arus P."/>
            <person name="Orellana A."/>
            <person name="Wells C."/>
            <person name="Main D."/>
            <person name="Vizzotto G."/>
            <person name="Silva H."/>
            <person name="Salamini F."/>
            <person name="Schmutz J."/>
            <person name="Morgante M."/>
            <person name="Rokhsar D.S."/>
        </authorList>
    </citation>
    <scope>NUCLEOTIDE SEQUENCE [LARGE SCALE GENOMIC DNA]</scope>
    <source>
        <strain evidence="13">cv. Nemared</strain>
    </source>
</reference>
<evidence type="ECO:0000256" key="3">
    <source>
        <dbReference type="ARBA" id="ARBA00022833"/>
    </source>
</evidence>
<accession>A0A251RA28</accession>
<dbReference type="Pfam" id="PF02701">
    <property type="entry name" value="Zn_ribbon_Dof"/>
    <property type="match status" value="1"/>
</dbReference>
<dbReference type="EMBL" id="CM007651">
    <property type="protein sequence ID" value="ONI32826.1"/>
    <property type="molecule type" value="Genomic_DNA"/>
</dbReference>
<gene>
    <name evidence="12" type="ORF">PRUPE_1G388600</name>
</gene>
<dbReference type="Gramene" id="ONI32826">
    <property type="protein sequence ID" value="ONI32826"/>
    <property type="gene ID" value="PRUPE_1G388600"/>
</dbReference>
<keyword evidence="1 9" id="KW-0479">Metal-binding</keyword>
<dbReference type="InterPro" id="IPR003851">
    <property type="entry name" value="Znf_Dof"/>
</dbReference>
<dbReference type="GO" id="GO:0003700">
    <property type="term" value="F:DNA-binding transcription factor activity"/>
    <property type="evidence" value="ECO:0007669"/>
    <property type="project" value="UniProtKB-UniRule"/>
</dbReference>
<keyword evidence="13" id="KW-1185">Reference proteome</keyword>
<feature type="region of interest" description="Disordered" evidence="10">
    <location>
        <begin position="1"/>
        <end position="37"/>
    </location>
</feature>
<evidence type="ECO:0000256" key="9">
    <source>
        <dbReference type="RuleBase" id="RU369094"/>
    </source>
</evidence>
<comment type="function">
    <text evidence="9">Transcription factor that binds specifically to a 5'-AA[AG]G-3' consensus core sequence.</text>
</comment>
<evidence type="ECO:0000256" key="7">
    <source>
        <dbReference type="ARBA" id="ARBA00023242"/>
    </source>
</evidence>
<evidence type="ECO:0000313" key="13">
    <source>
        <dbReference type="Proteomes" id="UP000006882"/>
    </source>
</evidence>
<evidence type="ECO:0000256" key="10">
    <source>
        <dbReference type="SAM" id="MobiDB-lite"/>
    </source>
</evidence>
<evidence type="ECO:0000259" key="11">
    <source>
        <dbReference type="PROSITE" id="PS50884"/>
    </source>
</evidence>
<keyword evidence="7 8" id="KW-0539">Nucleus</keyword>
<organism evidence="12 13">
    <name type="scientific">Prunus persica</name>
    <name type="common">Peach</name>
    <name type="synonym">Amygdalus persica</name>
    <dbReference type="NCBI Taxonomy" id="3760"/>
    <lineage>
        <taxon>Eukaryota</taxon>
        <taxon>Viridiplantae</taxon>
        <taxon>Streptophyta</taxon>
        <taxon>Embryophyta</taxon>
        <taxon>Tracheophyta</taxon>
        <taxon>Spermatophyta</taxon>
        <taxon>Magnoliopsida</taxon>
        <taxon>eudicotyledons</taxon>
        <taxon>Gunneridae</taxon>
        <taxon>Pentapetalae</taxon>
        <taxon>rosids</taxon>
        <taxon>fabids</taxon>
        <taxon>Rosales</taxon>
        <taxon>Rosaceae</taxon>
        <taxon>Amygdaloideae</taxon>
        <taxon>Amygdaleae</taxon>
        <taxon>Prunus</taxon>
    </lineage>
</organism>
<dbReference type="PANTHER" id="PTHR31992">
    <property type="entry name" value="DOF ZINC FINGER PROTEIN DOF1.4-RELATED"/>
    <property type="match status" value="1"/>
</dbReference>
<dbReference type="PROSITE" id="PS50884">
    <property type="entry name" value="ZF_DOF_2"/>
    <property type="match status" value="1"/>
</dbReference>
<keyword evidence="5 8" id="KW-0238">DNA-binding</keyword>
<evidence type="ECO:0000313" key="12">
    <source>
        <dbReference type="EMBL" id="ONI32826.1"/>
    </source>
</evidence>
<sequence length="283" mass="30140">MPFESEDNNQKPPSTTTTTKVQQSMGHQPPPQTDPLHCPRCDSTNTKFCYYNNYNLAQPRHFCKSCRRYWTQGGTLRDVPVGGGSRKNSKRSRSTTCSSSSCSPSSSSLTQEVTSVATAKPVSLSAEVKPEPASDVDHLMDLNENVVGNGGFTSLLNSQGPPPPGFLALGGYGYGYGYGSAFGHGLDEVGDAFGHGGKGVWAFPEVGDFPSTVIDHNNNNGAPSGCNTWQMTTSADGGFVDGDCFAWPELEISMMPASGKAFKCHRPGTTCCMVHCVVDDAES</sequence>
<evidence type="ECO:0000256" key="4">
    <source>
        <dbReference type="ARBA" id="ARBA00023015"/>
    </source>
</evidence>
<dbReference type="GO" id="GO:0003677">
    <property type="term" value="F:DNA binding"/>
    <property type="evidence" value="ECO:0007669"/>
    <property type="project" value="UniProtKB-UniRule"/>
</dbReference>
<evidence type="ECO:0000256" key="6">
    <source>
        <dbReference type="ARBA" id="ARBA00023163"/>
    </source>
</evidence>
<evidence type="ECO:0000256" key="2">
    <source>
        <dbReference type="ARBA" id="ARBA00022771"/>
    </source>
</evidence>
<protein>
    <recommendedName>
        <fullName evidence="9">Dof zinc finger protein</fullName>
    </recommendedName>
</protein>
<feature type="domain" description="Dof-type" evidence="11">
    <location>
        <begin position="36"/>
        <end position="90"/>
    </location>
</feature>
<name>A0A251RA28_PRUPE</name>
<keyword evidence="6 9" id="KW-0804">Transcription</keyword>
<dbReference type="Proteomes" id="UP000006882">
    <property type="component" value="Chromosome G1"/>
</dbReference>
<dbReference type="STRING" id="3760.A0A251RA28"/>
<dbReference type="GO" id="GO:0008270">
    <property type="term" value="F:zinc ion binding"/>
    <property type="evidence" value="ECO:0007669"/>
    <property type="project" value="UniProtKB-KW"/>
</dbReference>
<feature type="compositionally biased region" description="Low complexity" evidence="10">
    <location>
        <begin position="94"/>
        <end position="108"/>
    </location>
</feature>
<feature type="region of interest" description="Disordered" evidence="10">
    <location>
        <begin position="75"/>
        <end position="114"/>
    </location>
</feature>
<evidence type="ECO:0000256" key="1">
    <source>
        <dbReference type="ARBA" id="ARBA00022723"/>
    </source>
</evidence>
<dbReference type="GO" id="GO:0005634">
    <property type="term" value="C:nucleus"/>
    <property type="evidence" value="ECO:0007669"/>
    <property type="project" value="UniProtKB-SubCell"/>
</dbReference>
<proteinExistence type="predicted"/>
<feature type="compositionally biased region" description="Polar residues" evidence="10">
    <location>
        <begin position="10"/>
        <end position="26"/>
    </location>
</feature>
<keyword evidence="4 9" id="KW-0805">Transcription regulation</keyword>
<dbReference type="PROSITE" id="PS01361">
    <property type="entry name" value="ZF_DOF_1"/>
    <property type="match status" value="1"/>
</dbReference>
<keyword evidence="3 9" id="KW-0862">Zinc</keyword>
<dbReference type="OrthoDB" id="1927254at2759"/>